<evidence type="ECO:0000313" key="3">
    <source>
        <dbReference type="Proteomes" id="UP000285060"/>
    </source>
</evidence>
<dbReference type="PANTHER" id="PTHR33939:SF1">
    <property type="entry name" value="DUF4371 DOMAIN-CONTAINING PROTEIN"/>
    <property type="match status" value="1"/>
</dbReference>
<proteinExistence type="predicted"/>
<organism evidence="2 3">
    <name type="scientific">Aphanomyces invadans</name>
    <dbReference type="NCBI Taxonomy" id="157072"/>
    <lineage>
        <taxon>Eukaryota</taxon>
        <taxon>Sar</taxon>
        <taxon>Stramenopiles</taxon>
        <taxon>Oomycota</taxon>
        <taxon>Saprolegniomycetes</taxon>
        <taxon>Saprolegniales</taxon>
        <taxon>Verrucalvaceae</taxon>
        <taxon>Aphanomyces</taxon>
    </lineage>
</organism>
<evidence type="ECO:0000256" key="1">
    <source>
        <dbReference type="SAM" id="MobiDB-lite"/>
    </source>
</evidence>
<feature type="region of interest" description="Disordered" evidence="1">
    <location>
        <begin position="325"/>
        <end position="344"/>
    </location>
</feature>
<keyword evidence="3" id="KW-1185">Reference proteome</keyword>
<dbReference type="EMBL" id="QUSY01000286">
    <property type="protein sequence ID" value="RHY30672.1"/>
    <property type="molecule type" value="Genomic_DNA"/>
</dbReference>
<protein>
    <recommendedName>
        <fullName evidence="4">Tc1-like transposase DDE domain-containing protein</fullName>
    </recommendedName>
</protein>
<name>A0A3R6VC52_9STRA</name>
<evidence type="ECO:0008006" key="4">
    <source>
        <dbReference type="Google" id="ProtNLM"/>
    </source>
</evidence>
<dbReference type="Gene3D" id="3.30.420.10">
    <property type="entry name" value="Ribonuclease H-like superfamily/Ribonuclease H"/>
    <property type="match status" value="1"/>
</dbReference>
<dbReference type="AlphaFoldDB" id="A0A3R6VC52"/>
<dbReference type="Proteomes" id="UP000285060">
    <property type="component" value="Unassembled WGS sequence"/>
</dbReference>
<gene>
    <name evidence="2" type="ORF">DYB32_004141</name>
</gene>
<dbReference type="VEuPathDB" id="FungiDB:H310_04621"/>
<sequence>MSIVDVDMLDKKDLKRNLRTVQRYLKRLGYKRGSRRQGVSTYHLSQKNVLARDLYIDLMRPHVGHPSRPHIVYTDESYIHHHYKCHHQSLYDPSDQLDMPPKSKNKGRRYCFVAAILESPTLESRLLAIDIFTGGKSTAKEPQDYHGMFNHAYYVGWFKRLLDEMDELGVTNAFIVMDNASYHKGLPTDTPSGRRKKDVLIAACKQYGIQIDGSEIKSVLWSKLSMYIAQNVVPVVVAMAREKGHTVVFTPPHHSDLQPIEMVWAIVKNEVGRQYTDMTKFPEVKARLLQAFDNLTPRAIQGCVKAANDKLLRLHEHLLNVDALEVDDESSGSSDSSDEESDVE</sequence>
<evidence type="ECO:0000313" key="2">
    <source>
        <dbReference type="EMBL" id="RHY30672.1"/>
    </source>
</evidence>
<accession>A0A3R6VC52</accession>
<dbReference type="PANTHER" id="PTHR33939">
    <property type="entry name" value="PROTEIN CBG22215"/>
    <property type="match status" value="1"/>
</dbReference>
<comment type="caution">
    <text evidence="2">The sequence shown here is derived from an EMBL/GenBank/DDBJ whole genome shotgun (WGS) entry which is preliminary data.</text>
</comment>
<reference evidence="2 3" key="1">
    <citation type="submission" date="2018-08" db="EMBL/GenBank/DDBJ databases">
        <title>Aphanomyces genome sequencing and annotation.</title>
        <authorList>
            <person name="Minardi D."/>
            <person name="Oidtmann B."/>
            <person name="Van Der Giezen M."/>
            <person name="Studholme D.J."/>
        </authorList>
    </citation>
    <scope>NUCLEOTIDE SEQUENCE [LARGE SCALE GENOMIC DNA]</scope>
    <source>
        <strain evidence="2 3">NJM0002</strain>
    </source>
</reference>
<dbReference type="GO" id="GO:0003676">
    <property type="term" value="F:nucleic acid binding"/>
    <property type="evidence" value="ECO:0007669"/>
    <property type="project" value="InterPro"/>
</dbReference>
<dbReference type="InterPro" id="IPR036397">
    <property type="entry name" value="RNaseH_sf"/>
</dbReference>